<dbReference type="AlphaFoldDB" id="A0A4Z0ANG9"/>
<name>A0A4Z0ANG9_9PSED</name>
<dbReference type="Proteomes" id="UP000297391">
    <property type="component" value="Unassembled WGS sequence"/>
</dbReference>
<gene>
    <name evidence="1" type="ORF">DYL59_17125</name>
</gene>
<proteinExistence type="predicted"/>
<comment type="caution">
    <text evidence="1">The sequence shown here is derived from an EMBL/GenBank/DDBJ whole genome shotgun (WGS) entry which is preliminary data.</text>
</comment>
<dbReference type="RefSeq" id="WP_135290201.1">
    <property type="nucleotide sequence ID" value="NZ_QUZU01000020.1"/>
</dbReference>
<sequence length="309" mass="34881">MHILDKIHFRWGGLEIIKQIKGVGQETVILVTHADIVEAGDSFNLNVDFLVVDFVGNASKRASAPQQVLVDLDKSKVEAPAIMTDDPEGYIDLERLDGHNLELELYTPRSIGLAGDIYDMTFRSYPRLGGVVVHRTFKTIEAPGIPHYVTVPYGVVRSAVGGKAEASFVLRKTAAPYEVFSKKRFAQVVGSIIYIDAPFFEGYTNEVNPIPSSLVFVCPWFEWRNPTDELTIVIRHEKRNHETLIYSDTRIVGTSWPHGSPVKRLVYKQDLEQFRGLEVEIYFVYRAGQVKASSQDINESLRNHIQFGQ</sequence>
<dbReference type="OrthoDB" id="6817941at2"/>
<accession>A0A4Z0ANG9</accession>
<reference evidence="1 2" key="1">
    <citation type="journal article" date="2019" name="Syst. Appl. Microbiol.">
        <title>New species of pathogenic Pseudomonas isolated from citrus in Tunisia: Proposal of Pseudomonas kairouanensis sp. nov. and Pseudomonas nabeulensis sp. nov.</title>
        <authorList>
            <person name="Oueslati M."/>
            <person name="Mulet M."/>
            <person name="Gomila M."/>
            <person name="Berge O."/>
            <person name="Hajlaoui M.R."/>
            <person name="Lalucat J."/>
            <person name="Sadfi-Zouaoui N."/>
            <person name="Garcia-Valdes E."/>
        </authorList>
    </citation>
    <scope>NUCLEOTIDE SEQUENCE [LARGE SCALE GENOMIC DNA]</scope>
    <source>
        <strain evidence="1 2">KC12</strain>
    </source>
</reference>
<evidence type="ECO:0000313" key="2">
    <source>
        <dbReference type="Proteomes" id="UP000297391"/>
    </source>
</evidence>
<organism evidence="1 2">
    <name type="scientific">Pseudomonas kairouanensis</name>
    <dbReference type="NCBI Taxonomy" id="2293832"/>
    <lineage>
        <taxon>Bacteria</taxon>
        <taxon>Pseudomonadati</taxon>
        <taxon>Pseudomonadota</taxon>
        <taxon>Gammaproteobacteria</taxon>
        <taxon>Pseudomonadales</taxon>
        <taxon>Pseudomonadaceae</taxon>
        <taxon>Pseudomonas</taxon>
    </lineage>
</organism>
<protein>
    <submittedName>
        <fullName evidence="1">Uncharacterized protein</fullName>
    </submittedName>
</protein>
<keyword evidence="2" id="KW-1185">Reference proteome</keyword>
<dbReference type="EMBL" id="QUZU01000020">
    <property type="protein sequence ID" value="TFY87980.1"/>
    <property type="molecule type" value="Genomic_DNA"/>
</dbReference>
<evidence type="ECO:0000313" key="1">
    <source>
        <dbReference type="EMBL" id="TFY87980.1"/>
    </source>
</evidence>